<dbReference type="GO" id="GO:0030983">
    <property type="term" value="F:mismatched DNA binding"/>
    <property type="evidence" value="ECO:0007669"/>
    <property type="project" value="InterPro"/>
</dbReference>
<dbReference type="Gene3D" id="3.40.50.300">
    <property type="entry name" value="P-loop containing nucleotide triphosphate hydrolases"/>
    <property type="match status" value="1"/>
</dbReference>
<dbReference type="SMART" id="SM00534">
    <property type="entry name" value="MUTSac"/>
    <property type="match status" value="1"/>
</dbReference>
<organism evidence="10 11">
    <name type="scientific">Friedmanniomyces simplex</name>
    <dbReference type="NCBI Taxonomy" id="329884"/>
    <lineage>
        <taxon>Eukaryota</taxon>
        <taxon>Fungi</taxon>
        <taxon>Dikarya</taxon>
        <taxon>Ascomycota</taxon>
        <taxon>Pezizomycotina</taxon>
        <taxon>Dothideomycetes</taxon>
        <taxon>Dothideomycetidae</taxon>
        <taxon>Mycosphaerellales</taxon>
        <taxon>Teratosphaeriaceae</taxon>
        <taxon>Friedmanniomyces</taxon>
    </lineage>
</organism>
<dbReference type="FunFam" id="3.40.50.300:FF:001238">
    <property type="entry name" value="DNA mismatch repair protein"/>
    <property type="match status" value="1"/>
</dbReference>
<comment type="caution">
    <text evidence="10">The sequence shown here is derived from an EMBL/GenBank/DDBJ whole genome shotgun (WGS) entry which is preliminary data.</text>
</comment>
<dbReference type="GO" id="GO:0005739">
    <property type="term" value="C:mitochondrion"/>
    <property type="evidence" value="ECO:0007669"/>
    <property type="project" value="TreeGrafter"/>
</dbReference>
<keyword evidence="5" id="KW-0238">DNA-binding</keyword>
<dbReference type="InterPro" id="IPR036187">
    <property type="entry name" value="DNA_mismatch_repair_MutS_sf"/>
</dbReference>
<dbReference type="Pfam" id="PF05192">
    <property type="entry name" value="MutS_III"/>
    <property type="match status" value="1"/>
</dbReference>
<dbReference type="STRING" id="329884.A0A4U0X691"/>
<dbReference type="GO" id="GO:0006298">
    <property type="term" value="P:mismatch repair"/>
    <property type="evidence" value="ECO:0007669"/>
    <property type="project" value="InterPro"/>
</dbReference>
<dbReference type="SUPFAM" id="SSF53150">
    <property type="entry name" value="DNA repair protein MutS, domain II"/>
    <property type="match status" value="1"/>
</dbReference>
<evidence type="ECO:0000313" key="11">
    <source>
        <dbReference type="Proteomes" id="UP000309340"/>
    </source>
</evidence>
<proteinExistence type="inferred from homology"/>
<evidence type="ECO:0000313" key="10">
    <source>
        <dbReference type="EMBL" id="TKA70926.1"/>
    </source>
</evidence>
<dbReference type="EMBL" id="NAJQ01000376">
    <property type="protein sequence ID" value="TKA70926.1"/>
    <property type="molecule type" value="Genomic_DNA"/>
</dbReference>
<evidence type="ECO:0000256" key="1">
    <source>
        <dbReference type="ARBA" id="ARBA00006271"/>
    </source>
</evidence>
<evidence type="ECO:0000256" key="5">
    <source>
        <dbReference type="ARBA" id="ARBA00023125"/>
    </source>
</evidence>
<dbReference type="PANTHER" id="PTHR11361">
    <property type="entry name" value="DNA MISMATCH REPAIR PROTEIN MUTS FAMILY MEMBER"/>
    <property type="match status" value="1"/>
</dbReference>
<feature type="domain" description="DNA mismatch repair proteins mutS family" evidence="9">
    <location>
        <begin position="788"/>
        <end position="804"/>
    </location>
</feature>
<evidence type="ECO:0000256" key="8">
    <source>
        <dbReference type="SAM" id="MobiDB-lite"/>
    </source>
</evidence>
<keyword evidence="6" id="KW-0234">DNA repair</keyword>
<keyword evidence="11" id="KW-1185">Reference proteome</keyword>
<feature type="coiled-coil region" evidence="7">
    <location>
        <begin position="527"/>
        <end position="554"/>
    </location>
</feature>
<feature type="region of interest" description="Disordered" evidence="8">
    <location>
        <begin position="468"/>
        <end position="511"/>
    </location>
</feature>
<dbReference type="SMART" id="SM00533">
    <property type="entry name" value="MUTSd"/>
    <property type="match status" value="1"/>
</dbReference>
<feature type="compositionally biased region" description="Acidic residues" evidence="8">
    <location>
        <begin position="470"/>
        <end position="484"/>
    </location>
</feature>
<dbReference type="InterPro" id="IPR027417">
    <property type="entry name" value="P-loop_NTPase"/>
</dbReference>
<evidence type="ECO:0000256" key="4">
    <source>
        <dbReference type="ARBA" id="ARBA00022840"/>
    </source>
</evidence>
<dbReference type="InterPro" id="IPR016151">
    <property type="entry name" value="DNA_mismatch_repair_MutS_N"/>
</dbReference>
<evidence type="ECO:0000256" key="7">
    <source>
        <dbReference type="SAM" id="Coils"/>
    </source>
</evidence>
<dbReference type="GO" id="GO:0043504">
    <property type="term" value="P:mitochondrial DNA repair"/>
    <property type="evidence" value="ECO:0007669"/>
    <property type="project" value="TreeGrafter"/>
</dbReference>
<dbReference type="Pfam" id="PF00488">
    <property type="entry name" value="MutS_V"/>
    <property type="match status" value="1"/>
</dbReference>
<keyword evidence="3" id="KW-0227">DNA damage</keyword>
<evidence type="ECO:0000256" key="6">
    <source>
        <dbReference type="ARBA" id="ARBA00023204"/>
    </source>
</evidence>
<dbReference type="Gene3D" id="3.40.1170.10">
    <property type="entry name" value="DNA repair protein MutS, domain I"/>
    <property type="match status" value="1"/>
</dbReference>
<dbReference type="InterPro" id="IPR007860">
    <property type="entry name" value="DNA_mmatch_repair_MutS_con_dom"/>
</dbReference>
<dbReference type="InterPro" id="IPR000432">
    <property type="entry name" value="DNA_mismatch_repair_MutS_C"/>
</dbReference>
<dbReference type="InterPro" id="IPR036678">
    <property type="entry name" value="MutS_con_dom_sf"/>
</dbReference>
<dbReference type="Pfam" id="PF01624">
    <property type="entry name" value="MutS_I"/>
    <property type="match status" value="1"/>
</dbReference>
<dbReference type="SUPFAM" id="SSF52540">
    <property type="entry name" value="P-loop containing nucleoside triphosphate hydrolases"/>
    <property type="match status" value="1"/>
</dbReference>
<keyword evidence="2" id="KW-0547">Nucleotide-binding</keyword>
<evidence type="ECO:0000256" key="3">
    <source>
        <dbReference type="ARBA" id="ARBA00022763"/>
    </source>
</evidence>
<dbReference type="InterPro" id="IPR007695">
    <property type="entry name" value="DNA_mismatch_repair_MutS-lik_N"/>
</dbReference>
<gene>
    <name evidence="10" type="ORF">B0A55_06129</name>
</gene>
<dbReference type="PANTHER" id="PTHR11361:SF34">
    <property type="entry name" value="DNA MISMATCH REPAIR PROTEIN MSH1, MITOCHONDRIAL"/>
    <property type="match status" value="1"/>
</dbReference>
<dbReference type="Proteomes" id="UP000309340">
    <property type="component" value="Unassembled WGS sequence"/>
</dbReference>
<dbReference type="PROSITE" id="PS00486">
    <property type="entry name" value="DNA_MISMATCH_REPAIR_2"/>
    <property type="match status" value="1"/>
</dbReference>
<accession>A0A4U0X691</accession>
<dbReference type="InterPro" id="IPR045076">
    <property type="entry name" value="MutS"/>
</dbReference>
<name>A0A4U0X691_9PEZI</name>
<keyword evidence="7" id="KW-0175">Coiled coil</keyword>
<comment type="similarity">
    <text evidence="1">Belongs to the DNA mismatch repair MutS family.</text>
</comment>
<dbReference type="Pfam" id="PF05188">
    <property type="entry name" value="MutS_II"/>
    <property type="match status" value="1"/>
</dbReference>
<dbReference type="SUPFAM" id="SSF48334">
    <property type="entry name" value="DNA repair protein MutS, domain III"/>
    <property type="match status" value="1"/>
</dbReference>
<dbReference type="GO" id="GO:0005524">
    <property type="term" value="F:ATP binding"/>
    <property type="evidence" value="ECO:0007669"/>
    <property type="project" value="UniProtKB-KW"/>
</dbReference>
<dbReference type="AlphaFoldDB" id="A0A4U0X691"/>
<keyword evidence="4" id="KW-0067">ATP-binding</keyword>
<reference evidence="10 11" key="1">
    <citation type="submission" date="2017-03" db="EMBL/GenBank/DDBJ databases">
        <title>Genomes of endolithic fungi from Antarctica.</title>
        <authorList>
            <person name="Coleine C."/>
            <person name="Masonjones S."/>
            <person name="Stajich J.E."/>
        </authorList>
    </citation>
    <scope>NUCLEOTIDE SEQUENCE [LARGE SCALE GENOMIC DNA]</scope>
    <source>
        <strain evidence="10 11">CCFEE 5184</strain>
    </source>
</reference>
<dbReference type="GO" id="GO:0140664">
    <property type="term" value="F:ATP-dependent DNA damage sensor activity"/>
    <property type="evidence" value="ECO:0007669"/>
    <property type="project" value="InterPro"/>
</dbReference>
<dbReference type="SUPFAM" id="SSF55271">
    <property type="entry name" value="DNA repair protein MutS, domain I"/>
    <property type="match status" value="1"/>
</dbReference>
<evidence type="ECO:0000256" key="2">
    <source>
        <dbReference type="ARBA" id="ARBA00022741"/>
    </source>
</evidence>
<dbReference type="InterPro" id="IPR007696">
    <property type="entry name" value="DNA_mismatch_repair_MutS_core"/>
</dbReference>
<protein>
    <recommendedName>
        <fullName evidence="9">DNA mismatch repair proteins mutS family domain-containing protein</fullName>
    </recommendedName>
</protein>
<evidence type="ECO:0000259" key="9">
    <source>
        <dbReference type="PROSITE" id="PS00486"/>
    </source>
</evidence>
<dbReference type="Gene3D" id="3.30.420.110">
    <property type="entry name" value="MutS, connector domain"/>
    <property type="match status" value="1"/>
</dbReference>
<dbReference type="Gene3D" id="1.10.1420.10">
    <property type="match status" value="1"/>
</dbReference>
<dbReference type="OrthoDB" id="2534523at2759"/>
<dbReference type="GO" id="GO:0005634">
    <property type="term" value="C:nucleus"/>
    <property type="evidence" value="ECO:0007669"/>
    <property type="project" value="TreeGrafter"/>
</dbReference>
<sequence>MLQQHLNNVRKFKDCVVLTRVGDFYEMYFDQVEQYAPLVNLKKAKKATVLGDVAMAGFQYTQLDRYLKMFVQDLGKQVAISEQIRLPDSERSAKAGAAMYERKVTRVITAGTLIDESFMDPYENNYLLSVHVEGALPAAQGTDARSEAYERYKRTTKVGLSWVDLSSGDFFTQSSDLATLPSLVARIGPREIVLAASTESAGHAQLQKMLGDGGYSIHFHPSMQPAVYVRDWTPMLERPVDEKDVEAFTNTEIAAGGLVLAYIKDKLRDTKIQLQPPVRKSDEEYMSIDKQSLRGLEIRSTLRDGTFQGSLLHAVRRTVTKSGARLLSQRLVSPSMSLSVINNRLDLVQEILGQDALREDVIALLRRTADTLRLVQRFAIGKGSPDDLLDLARTIDVMGRMTETLHEHIIANQDRQVLSGEKKMAQLVELAFLWDIIGRLDLQGPAKVAKDIQEAIDEEGLDRQHVAEAEGQEEAEEMADEVETADANGEVGPKLARRASKAKPAGASADSRSDDIWIMRRSASTTLERAHGDLSKLMQSKSDLEQALRKQLETQNLTLKWSAQLGHFCHVKSKDAQRTLAKIEGARSIATSKSTHTFYLADWTHLGVRVDDSKLRIRTEEERVFSKLRAQVIENLMKLRRNAAVLDELDVACSSATVAKERNLIRPVLNEGTSHKIIGGRHPTVDVGLKEQGRPFTANDCAVGGPERTYLITGPNMAGKSTYLRQNALLTILAQTGCFVPADYAAIGLVDKIFSRVGSADNLYQDQSTFMVEMLETAEILKQATPRSFVIMDEVGRGTTPEDGVAVGYAALHHLQYVNQCRTLFATHFHALADMTRDFEELGCYCTDVAEEEDGTWAYVHKLRRGVNRASHALKVARLAGMPESAIGVAGEVLADLQRGSGGGGGRMSDPVESADAHAMKRKCCTPPGPRRWNTKSTARKGKCAFFHLPRELRDELNSYITADVDTSPREAGPQLPTQSQGPKEARAIYTLERAVVLELPSRLVNFLAMLRPHVHLDAHVRISVALNALPDARDRCTWTDFSVADVTAGVVTKVTRMLHKETIFGLEQDTTLGWPAQGKLRVNGWASFPLWCSMTSNSAEVSASRRAWVEDESQRLVLPQYTKSAERVQVRLRPTEGANNWQGYEPQFVGVAE</sequence>